<dbReference type="Gene3D" id="3.40.50.150">
    <property type="entry name" value="Vaccinia Virus protein VP39"/>
    <property type="match status" value="2"/>
</dbReference>
<sequence length="458" mass="52581">MQKTVCELFAGVGGFRCGLNNIKTAEDYNKKEKWDTVWFSQWEPAEKSTQYAHDCYVYRFGTRLDNNGEDTTNYNIEDVDKTALPDFNLLVGGFPCQDYSVASSLATSKGLEGKKGILWWSIREILEVKKPPFVLLENVDRLLKSPAKQRGRDFGVILACFRDEGYTVEWRVINAAEYGYQQRRRRTFIFAYKNTTNYADSILKSIGYTDTSKEECMESIILNEGFFAKAFPVNKVEAAKMKIKELPSEVGEVSDTFQCAFENTGIMKDGIIYTMKTVPNYSGEQITLGDVMEIGEVDEQYFIPEEKLYYTDPSVTHSDETEQRLPKEDRQTWQYLKGAKKLLRTSSTGHEYVFSEGAISMIDQEDKPARTMLTSEGGFSRTTHIVKDKMTGRIRLLTASETERIQGFPTDHTKYCLIKGETVEMPLRKRRFMMGNALVVNLIQQMEEELSRIFEQED</sequence>
<evidence type="ECO:0000256" key="4">
    <source>
        <dbReference type="ARBA" id="ARBA00022747"/>
    </source>
</evidence>
<accession>A0A3R5XA83</accession>
<evidence type="ECO:0000313" key="9">
    <source>
        <dbReference type="Proteomes" id="UP000283360"/>
    </source>
</evidence>
<dbReference type="GO" id="GO:0032259">
    <property type="term" value="P:methylation"/>
    <property type="evidence" value="ECO:0007669"/>
    <property type="project" value="UniProtKB-KW"/>
</dbReference>
<comment type="catalytic activity">
    <reaction evidence="7">
        <text>a 2'-deoxycytidine in DNA + S-adenosyl-L-methionine = a 5-methyl-2'-deoxycytidine in DNA + S-adenosyl-L-homocysteine + H(+)</text>
        <dbReference type="Rhea" id="RHEA:13681"/>
        <dbReference type="Rhea" id="RHEA-COMP:11369"/>
        <dbReference type="Rhea" id="RHEA-COMP:11370"/>
        <dbReference type="ChEBI" id="CHEBI:15378"/>
        <dbReference type="ChEBI" id="CHEBI:57856"/>
        <dbReference type="ChEBI" id="CHEBI:59789"/>
        <dbReference type="ChEBI" id="CHEBI:85452"/>
        <dbReference type="ChEBI" id="CHEBI:85454"/>
        <dbReference type="EC" id="2.1.1.37"/>
    </reaction>
</comment>
<proteinExistence type="inferred from homology"/>
<dbReference type="PROSITE" id="PS00094">
    <property type="entry name" value="C5_MTASE_1"/>
    <property type="match status" value="1"/>
</dbReference>
<dbReference type="PANTHER" id="PTHR46098:SF1">
    <property type="entry name" value="TRNA (CYTOSINE(38)-C(5))-METHYLTRANSFERASE"/>
    <property type="match status" value="1"/>
</dbReference>
<keyword evidence="1 5" id="KW-0489">Methyltransferase</keyword>
<reference evidence="8 9" key="1">
    <citation type="submission" date="2018-08" db="EMBL/GenBank/DDBJ databases">
        <title>A genome reference for cultivated species of the human gut microbiota.</title>
        <authorList>
            <person name="Zou Y."/>
            <person name="Xue W."/>
            <person name="Luo G."/>
        </authorList>
    </citation>
    <scope>NUCLEOTIDE SEQUENCE [LARGE SCALE GENOMIC DNA]</scope>
    <source>
        <strain evidence="8 9">AF18-12LB</strain>
    </source>
</reference>
<dbReference type="PRINTS" id="PR00105">
    <property type="entry name" value="C5METTRFRASE"/>
</dbReference>
<evidence type="ECO:0000256" key="2">
    <source>
        <dbReference type="ARBA" id="ARBA00022679"/>
    </source>
</evidence>
<evidence type="ECO:0000256" key="1">
    <source>
        <dbReference type="ARBA" id="ARBA00022603"/>
    </source>
</evidence>
<keyword evidence="2 5" id="KW-0808">Transferase</keyword>
<dbReference type="SUPFAM" id="SSF53335">
    <property type="entry name" value="S-adenosyl-L-methionine-dependent methyltransferases"/>
    <property type="match status" value="1"/>
</dbReference>
<name>A0A3R5XA83_9FIRM</name>
<dbReference type="Proteomes" id="UP000283360">
    <property type="component" value="Unassembled WGS sequence"/>
</dbReference>
<evidence type="ECO:0000313" key="8">
    <source>
        <dbReference type="EMBL" id="RGT87061.1"/>
    </source>
</evidence>
<keyword evidence="4" id="KW-0680">Restriction system</keyword>
<organism evidence="8 9">
    <name type="scientific">Coprococcus comes</name>
    <dbReference type="NCBI Taxonomy" id="410072"/>
    <lineage>
        <taxon>Bacteria</taxon>
        <taxon>Bacillati</taxon>
        <taxon>Bacillota</taxon>
        <taxon>Clostridia</taxon>
        <taxon>Lachnospirales</taxon>
        <taxon>Lachnospiraceae</taxon>
        <taxon>Coprococcus</taxon>
    </lineage>
</organism>
<dbReference type="Gene3D" id="3.90.120.10">
    <property type="entry name" value="DNA Methylase, subunit A, domain 2"/>
    <property type="match status" value="1"/>
</dbReference>
<dbReference type="InterPro" id="IPR050750">
    <property type="entry name" value="C5-MTase"/>
</dbReference>
<gene>
    <name evidence="8" type="primary">dcm</name>
    <name evidence="8" type="ORF">DWX03_14845</name>
</gene>
<dbReference type="AlphaFoldDB" id="A0A3R5XA83"/>
<evidence type="ECO:0000256" key="5">
    <source>
        <dbReference type="PROSITE-ProRule" id="PRU01016"/>
    </source>
</evidence>
<keyword evidence="9" id="KW-1185">Reference proteome</keyword>
<comment type="similarity">
    <text evidence="5 6">Belongs to the class I-like SAM-binding methyltransferase superfamily. C5-methyltransferase family.</text>
</comment>
<evidence type="ECO:0000256" key="6">
    <source>
        <dbReference type="RuleBase" id="RU000416"/>
    </source>
</evidence>
<dbReference type="RefSeq" id="WP_117836302.1">
    <property type="nucleotide sequence ID" value="NZ_QRXJ01000027.1"/>
</dbReference>
<dbReference type="GO" id="GO:0009307">
    <property type="term" value="P:DNA restriction-modification system"/>
    <property type="evidence" value="ECO:0007669"/>
    <property type="project" value="UniProtKB-KW"/>
</dbReference>
<dbReference type="InterPro" id="IPR001525">
    <property type="entry name" value="C5_MeTfrase"/>
</dbReference>
<evidence type="ECO:0000256" key="7">
    <source>
        <dbReference type="RuleBase" id="RU000417"/>
    </source>
</evidence>
<dbReference type="GO" id="GO:0003886">
    <property type="term" value="F:DNA (cytosine-5-)-methyltransferase activity"/>
    <property type="evidence" value="ECO:0007669"/>
    <property type="project" value="UniProtKB-EC"/>
</dbReference>
<comment type="caution">
    <text evidence="8">The sequence shown here is derived from an EMBL/GenBank/DDBJ whole genome shotgun (WGS) entry which is preliminary data.</text>
</comment>
<dbReference type="EMBL" id="QRXJ01000027">
    <property type="protein sequence ID" value="RGT87061.1"/>
    <property type="molecule type" value="Genomic_DNA"/>
</dbReference>
<protein>
    <recommendedName>
        <fullName evidence="7">Cytosine-specific methyltransferase</fullName>
        <ecNumber evidence="7">2.1.1.37</ecNumber>
    </recommendedName>
</protein>
<dbReference type="Pfam" id="PF00145">
    <property type="entry name" value="DNA_methylase"/>
    <property type="match status" value="1"/>
</dbReference>
<dbReference type="PROSITE" id="PS51679">
    <property type="entry name" value="SAM_MT_C5"/>
    <property type="match status" value="1"/>
</dbReference>
<feature type="active site" evidence="5">
    <location>
        <position position="96"/>
    </location>
</feature>
<dbReference type="InterPro" id="IPR029063">
    <property type="entry name" value="SAM-dependent_MTases_sf"/>
</dbReference>
<dbReference type="EC" id="2.1.1.37" evidence="7"/>
<evidence type="ECO:0000256" key="3">
    <source>
        <dbReference type="ARBA" id="ARBA00022691"/>
    </source>
</evidence>
<dbReference type="PANTHER" id="PTHR46098">
    <property type="entry name" value="TRNA (CYTOSINE(38)-C(5))-METHYLTRANSFERASE"/>
    <property type="match status" value="1"/>
</dbReference>
<dbReference type="InterPro" id="IPR018117">
    <property type="entry name" value="C5_DNA_meth_AS"/>
</dbReference>
<keyword evidence="3 5" id="KW-0949">S-adenosyl-L-methionine</keyword>
<dbReference type="NCBIfam" id="TIGR00675">
    <property type="entry name" value="dcm"/>
    <property type="match status" value="1"/>
</dbReference>